<organism evidence="1">
    <name type="scientific">bioreactor metagenome</name>
    <dbReference type="NCBI Taxonomy" id="1076179"/>
    <lineage>
        <taxon>unclassified sequences</taxon>
        <taxon>metagenomes</taxon>
        <taxon>ecological metagenomes</taxon>
    </lineage>
</organism>
<name>A0A644SK32_9ZZZZ</name>
<comment type="caution">
    <text evidence="1">The sequence shown here is derived from an EMBL/GenBank/DDBJ whole genome shotgun (WGS) entry which is preliminary data.</text>
</comment>
<reference evidence="1" key="1">
    <citation type="submission" date="2019-08" db="EMBL/GenBank/DDBJ databases">
        <authorList>
            <person name="Kucharzyk K."/>
            <person name="Murdoch R.W."/>
            <person name="Higgins S."/>
            <person name="Loffler F."/>
        </authorList>
    </citation>
    <scope>NUCLEOTIDE SEQUENCE</scope>
</reference>
<proteinExistence type="predicted"/>
<gene>
    <name evidence="1" type="ORF">SDC9_00143</name>
</gene>
<evidence type="ECO:0008006" key="2">
    <source>
        <dbReference type="Google" id="ProtNLM"/>
    </source>
</evidence>
<protein>
    <recommendedName>
        <fullName evidence="2">DUF4348 domain-containing protein</fullName>
    </recommendedName>
</protein>
<evidence type="ECO:0000313" key="1">
    <source>
        <dbReference type="EMBL" id="MPL54677.1"/>
    </source>
</evidence>
<accession>A0A644SK32</accession>
<dbReference type="EMBL" id="VSSQ01000001">
    <property type="protein sequence ID" value="MPL54677.1"/>
    <property type="molecule type" value="Genomic_DNA"/>
</dbReference>
<dbReference type="Gene3D" id="3.10.450.410">
    <property type="match status" value="1"/>
</dbReference>
<sequence length="138" mass="16380">MKIILPIFILIIFSNCQDQKIENNFNPQENQVLTVEEDFNAFFEKFKKDSVFQKQRVVFPLKVRIFNTDNLKTEENSLEEKNYEFLKIDENEVSIEKKISKDSVKIILKGKDNGIYIETQFLKDNGIWKLESYNDQST</sequence>
<dbReference type="AlphaFoldDB" id="A0A644SK32"/>